<feature type="chain" id="PRO_5001643392" description="Dickkopf N-terminal cysteine-rich domain-containing protein" evidence="3">
    <location>
        <begin position="19"/>
        <end position="346"/>
    </location>
</feature>
<evidence type="ECO:0000256" key="2">
    <source>
        <dbReference type="SAM" id="Phobius"/>
    </source>
</evidence>
<dbReference type="EMBL" id="KL197733">
    <property type="protein sequence ID" value="KDQ53542.1"/>
    <property type="molecule type" value="Genomic_DNA"/>
</dbReference>
<gene>
    <name evidence="4" type="ORF">JAAARDRAFT_136902</name>
</gene>
<keyword evidence="5" id="KW-1185">Reference proteome</keyword>
<keyword evidence="3" id="KW-0732">Signal</keyword>
<keyword evidence="2" id="KW-0472">Membrane</keyword>
<evidence type="ECO:0008006" key="6">
    <source>
        <dbReference type="Google" id="ProtNLM"/>
    </source>
</evidence>
<dbReference type="AlphaFoldDB" id="A0A067PQF8"/>
<dbReference type="Proteomes" id="UP000027265">
    <property type="component" value="Unassembled WGS sequence"/>
</dbReference>
<evidence type="ECO:0000313" key="5">
    <source>
        <dbReference type="Proteomes" id="UP000027265"/>
    </source>
</evidence>
<feature type="signal peptide" evidence="3">
    <location>
        <begin position="1"/>
        <end position="18"/>
    </location>
</feature>
<keyword evidence="2" id="KW-0812">Transmembrane</keyword>
<evidence type="ECO:0000256" key="3">
    <source>
        <dbReference type="SAM" id="SignalP"/>
    </source>
</evidence>
<evidence type="ECO:0000256" key="1">
    <source>
        <dbReference type="SAM" id="MobiDB-lite"/>
    </source>
</evidence>
<reference evidence="5" key="1">
    <citation type="journal article" date="2014" name="Proc. Natl. Acad. Sci. U.S.A.">
        <title>Extensive sampling of basidiomycete genomes demonstrates inadequacy of the white-rot/brown-rot paradigm for wood decay fungi.</title>
        <authorList>
            <person name="Riley R."/>
            <person name="Salamov A.A."/>
            <person name="Brown D.W."/>
            <person name="Nagy L.G."/>
            <person name="Floudas D."/>
            <person name="Held B.W."/>
            <person name="Levasseur A."/>
            <person name="Lombard V."/>
            <person name="Morin E."/>
            <person name="Otillar R."/>
            <person name="Lindquist E.A."/>
            <person name="Sun H."/>
            <person name="LaButti K.M."/>
            <person name="Schmutz J."/>
            <person name="Jabbour D."/>
            <person name="Luo H."/>
            <person name="Baker S.E."/>
            <person name="Pisabarro A.G."/>
            <person name="Walton J.D."/>
            <person name="Blanchette R.A."/>
            <person name="Henrissat B."/>
            <person name="Martin F."/>
            <person name="Cullen D."/>
            <person name="Hibbett D.S."/>
            <person name="Grigoriev I.V."/>
        </authorList>
    </citation>
    <scope>NUCLEOTIDE SEQUENCE [LARGE SCALE GENOMIC DNA]</scope>
    <source>
        <strain evidence="5">MUCL 33604</strain>
    </source>
</reference>
<sequence>MFLLPSTLLFLTAVLVDAGSVAKGGACNPGDSRLQTGTYQFWTDCDSVTYCAANNTCVLKGCRRDIFPFGYSQDNQHLPNRCPAGQFCPDEEDACQALLPVGSPCQLNRDDECQPPPNYLELADTLGRGLNFNGSVCLNAKCMWANVTVGQPCVVENTPYIGYTTGGEFINIVSRDNCKTGSYCDTTKQVCMQTKDLNAACGGDKECTSYNCLSSGVCGKDADTPNTYPTWIYVILVIAMFGGMFGTLFGMFYLHGKQRDTEREKRVQYWREQVLLTFSLLSRFLSYRFLPDRMPSAKTSSKCGRPPTPPSSTSPEPAVLVARYTPMTLMHPWSTTVVSMATRVCI</sequence>
<dbReference type="STRING" id="933084.A0A067PQF8"/>
<dbReference type="HOGENOM" id="CLU_054233_0_0_1"/>
<dbReference type="OrthoDB" id="195231at2759"/>
<dbReference type="InParanoid" id="A0A067PQF8"/>
<evidence type="ECO:0000313" key="4">
    <source>
        <dbReference type="EMBL" id="KDQ53542.1"/>
    </source>
</evidence>
<protein>
    <recommendedName>
        <fullName evidence="6">Dickkopf N-terminal cysteine-rich domain-containing protein</fullName>
    </recommendedName>
</protein>
<feature type="transmembrane region" description="Helical" evidence="2">
    <location>
        <begin position="231"/>
        <end position="254"/>
    </location>
</feature>
<organism evidence="4 5">
    <name type="scientific">Jaapia argillacea MUCL 33604</name>
    <dbReference type="NCBI Taxonomy" id="933084"/>
    <lineage>
        <taxon>Eukaryota</taxon>
        <taxon>Fungi</taxon>
        <taxon>Dikarya</taxon>
        <taxon>Basidiomycota</taxon>
        <taxon>Agaricomycotina</taxon>
        <taxon>Agaricomycetes</taxon>
        <taxon>Agaricomycetidae</taxon>
        <taxon>Jaapiales</taxon>
        <taxon>Jaapiaceae</taxon>
        <taxon>Jaapia</taxon>
    </lineage>
</organism>
<proteinExistence type="predicted"/>
<accession>A0A067PQF8</accession>
<feature type="region of interest" description="Disordered" evidence="1">
    <location>
        <begin position="296"/>
        <end position="317"/>
    </location>
</feature>
<name>A0A067PQF8_9AGAM</name>
<keyword evidence="2" id="KW-1133">Transmembrane helix</keyword>